<dbReference type="RefSeq" id="WP_338294137.1">
    <property type="nucleotide sequence ID" value="NZ_AP027272.1"/>
</dbReference>
<dbReference type="GO" id="GO:0003700">
    <property type="term" value="F:DNA-binding transcription factor activity"/>
    <property type="evidence" value="ECO:0007669"/>
    <property type="project" value="InterPro"/>
</dbReference>
<feature type="transmembrane region" description="Helical" evidence="4">
    <location>
        <begin position="59"/>
        <end position="77"/>
    </location>
</feature>
<evidence type="ECO:0000313" key="7">
    <source>
        <dbReference type="Proteomes" id="UP001333710"/>
    </source>
</evidence>
<evidence type="ECO:0000256" key="4">
    <source>
        <dbReference type="SAM" id="Phobius"/>
    </source>
</evidence>
<feature type="transmembrane region" description="Helical" evidence="4">
    <location>
        <begin position="145"/>
        <end position="164"/>
    </location>
</feature>
<sequence length="344" mass="38876">MVAFSFVNLIQSATLSVCVLGAFLLWRHLSFRGIALLLVLIALSSVINTLEETGITRDIYLVSPVFIMLFGPASYLATRHLIGDKLRLEESLHFLPVLPVLFFTTHVQVIIAIGTFWRLIYALLTARVLLDYKGKLDEQRSDADEFSFIWLLWVVVVTTVFNLIDLVRLNIQQWLSPDLNALGQAVNNGLWLVVIMLTVVKLSEQKKPPQSKSQDRQDSTASSEQAEDYLGIYEELQSLLTQQQWYLQARLTLAELSQLSGLQTRDISRAINLLAGKSFNEYINQFRIEEVCRQLDSGDTRPVLQIAIDSGFSSKAAFNKVFKEQTGQTPSQYKADINGTKTRE</sequence>
<dbReference type="KEGG" id="pmaw:MACH26_35730"/>
<dbReference type="PROSITE" id="PS01124">
    <property type="entry name" value="HTH_ARAC_FAMILY_2"/>
    <property type="match status" value="1"/>
</dbReference>
<keyword evidence="4" id="KW-1133">Transmembrane helix</keyword>
<protein>
    <recommendedName>
        <fullName evidence="5">HTH araC/xylS-type domain-containing protein</fullName>
    </recommendedName>
</protein>
<keyword evidence="4" id="KW-0472">Membrane</keyword>
<dbReference type="InterPro" id="IPR018060">
    <property type="entry name" value="HTH_AraC"/>
</dbReference>
<keyword evidence="3" id="KW-0804">Transcription</keyword>
<dbReference type="PRINTS" id="PR00032">
    <property type="entry name" value="HTHARAC"/>
</dbReference>
<dbReference type="PANTHER" id="PTHR43280">
    <property type="entry name" value="ARAC-FAMILY TRANSCRIPTIONAL REGULATOR"/>
    <property type="match status" value="1"/>
</dbReference>
<name>A0AA48HSS6_9ALTE</name>
<dbReference type="InterPro" id="IPR009057">
    <property type="entry name" value="Homeodomain-like_sf"/>
</dbReference>
<evidence type="ECO:0000313" key="6">
    <source>
        <dbReference type="EMBL" id="BDX08052.1"/>
    </source>
</evidence>
<proteinExistence type="predicted"/>
<dbReference type="PROSITE" id="PS00041">
    <property type="entry name" value="HTH_ARAC_FAMILY_1"/>
    <property type="match status" value="1"/>
</dbReference>
<gene>
    <name evidence="6" type="ORF">MACH26_35730</name>
</gene>
<dbReference type="Gene3D" id="1.10.10.60">
    <property type="entry name" value="Homeodomain-like"/>
    <property type="match status" value="1"/>
</dbReference>
<keyword evidence="7" id="KW-1185">Reference proteome</keyword>
<dbReference type="Pfam" id="PF12833">
    <property type="entry name" value="HTH_18"/>
    <property type="match status" value="1"/>
</dbReference>
<evidence type="ECO:0000259" key="5">
    <source>
        <dbReference type="PROSITE" id="PS01124"/>
    </source>
</evidence>
<dbReference type="AlphaFoldDB" id="A0AA48HSS6"/>
<dbReference type="SUPFAM" id="SSF46689">
    <property type="entry name" value="Homeodomain-like"/>
    <property type="match status" value="1"/>
</dbReference>
<dbReference type="GO" id="GO:0043565">
    <property type="term" value="F:sequence-specific DNA binding"/>
    <property type="evidence" value="ECO:0007669"/>
    <property type="project" value="InterPro"/>
</dbReference>
<evidence type="ECO:0000256" key="2">
    <source>
        <dbReference type="ARBA" id="ARBA00023125"/>
    </source>
</evidence>
<accession>A0AA48HSS6</accession>
<evidence type="ECO:0000256" key="3">
    <source>
        <dbReference type="ARBA" id="ARBA00023163"/>
    </source>
</evidence>
<dbReference type="EMBL" id="AP027272">
    <property type="protein sequence ID" value="BDX08052.1"/>
    <property type="molecule type" value="Genomic_DNA"/>
</dbReference>
<dbReference type="SMART" id="SM00342">
    <property type="entry name" value="HTH_ARAC"/>
    <property type="match status" value="1"/>
</dbReference>
<dbReference type="InterPro" id="IPR018062">
    <property type="entry name" value="HTH_AraC-typ_CS"/>
</dbReference>
<keyword evidence="1" id="KW-0805">Transcription regulation</keyword>
<dbReference type="InterPro" id="IPR020449">
    <property type="entry name" value="Tscrpt_reg_AraC-type_HTH"/>
</dbReference>
<feature type="transmembrane region" description="Helical" evidence="4">
    <location>
        <begin position="184"/>
        <end position="202"/>
    </location>
</feature>
<dbReference type="Proteomes" id="UP001333710">
    <property type="component" value="Chromosome"/>
</dbReference>
<feature type="transmembrane region" description="Helical" evidence="4">
    <location>
        <begin position="32"/>
        <end position="50"/>
    </location>
</feature>
<feature type="transmembrane region" description="Helical" evidence="4">
    <location>
        <begin position="97"/>
        <end position="124"/>
    </location>
</feature>
<evidence type="ECO:0000256" key="1">
    <source>
        <dbReference type="ARBA" id="ARBA00023015"/>
    </source>
</evidence>
<keyword evidence="4" id="KW-0812">Transmembrane</keyword>
<feature type="transmembrane region" description="Helical" evidence="4">
    <location>
        <begin position="7"/>
        <end position="26"/>
    </location>
</feature>
<dbReference type="PANTHER" id="PTHR43280:SF29">
    <property type="entry name" value="ARAC-FAMILY TRANSCRIPTIONAL REGULATOR"/>
    <property type="match status" value="1"/>
</dbReference>
<reference evidence="6" key="1">
    <citation type="submission" date="2023-01" db="EMBL/GenBank/DDBJ databases">
        <title>Complete genome sequence of Planctobacterium marinum strain Dej080120_11.</title>
        <authorList>
            <person name="Ueki S."/>
            <person name="Maruyama F."/>
        </authorList>
    </citation>
    <scope>NUCLEOTIDE SEQUENCE</scope>
    <source>
        <strain evidence="6">Dej080120_11</strain>
    </source>
</reference>
<feature type="domain" description="HTH araC/xylS-type" evidence="5">
    <location>
        <begin position="237"/>
        <end position="336"/>
    </location>
</feature>
<organism evidence="6 7">
    <name type="scientific">Planctobacterium marinum</name>
    <dbReference type="NCBI Taxonomy" id="1631968"/>
    <lineage>
        <taxon>Bacteria</taxon>
        <taxon>Pseudomonadati</taxon>
        <taxon>Pseudomonadota</taxon>
        <taxon>Gammaproteobacteria</taxon>
        <taxon>Alteromonadales</taxon>
        <taxon>Alteromonadaceae</taxon>
        <taxon>Planctobacterium</taxon>
    </lineage>
</organism>
<keyword evidence="2" id="KW-0238">DNA-binding</keyword>